<gene>
    <name evidence="7" type="ORF">MEUPH1_LOCUS16005</name>
</gene>
<keyword evidence="4 5" id="KW-0238">DNA-binding</keyword>
<sequence length="1098" mass="124059">MYKCIVCRNTQARTRYLRPNVTYHTFPKNEYRRKKWLKMFGIDRCYDWHRICSDHFLEDDYRPGQKKFLKKHTVPQPYNRNNEENGFLSNYTNIIQSNDIEMDNNEFLPTEQNHLSYTTQGEDVETSTNELLPEEQSGLNYTAQSNDFETSTNEFLPREQNHLSCTTQSIDVETSTNAFLPGKRNHLREVQNAVINHFESPRRSCRKIKLTTTNEDMSYENMPRLQTERFERHVPTFIANEEIQTVSDRVVIPVLTTPKDHTLGNGPRCSVKNCLNRYSKDLSFFGYPRNFTLRKKWIELCGLQVDPTEKLKSNLRVCRAHFEEDCFNTKRKNRLRSDAIPSLFLDNDVIDARNIPSTSSAVNSGFNRVNKPSPIKSGTCRSNKRSPVKNGVIRANKPSCSSTNYVAKMNNTETPLLVYIDSTIRYAKDFTGNCSIPGCITNTIDEVEDISLFAPTKELVNPWSSALGLDLTINSIVCERHFKPEDIIRPSLLINDEDRKLGTLKPLALPVRVMNAMPESRTYCTMPGCTTNIFEKVEDITFFSPQNEEDVTEWSSSVRMNFTINSVVCEKHFRPEDIVLSSNGLKSLAPFAVPVTVMAISDHTAHLSCSIPGCITNDPNTMEIEDISLFSPRKEMLNMWGSILGFDLTVNSILCERHFKPQDLVQPSLRGHDGVHRMFKSLMPFSLPLPVNDDGLSASNATPFIQQLETNDVPVLRTYDVKLKRHKSDELLGTKTIKNNVLDKSLSTADRMFPSKNKNKEFTAVTNDTHEHNTTPDLDPTLKSNTVNSVDLSILKIEPLDNDGLQTNLEREPEQLLPALGTELVEDDDLLPLSSIDDSLSISLKKLKNISANSSLSITLAPIENSKITEPSVDLLSKVSPKSSLSITLRPKHNLSSTTNNSSPSIILPHCLPSTSSSYPPNISQQSLQYKQKATSTLKMPDKLSSNTVEIKMPVISKCVSLAVQSDTHDSIPYIVIDDDDTEDTHDSIPYIVIDDDDTEDDTEDFIEKDNGFIHEISKKDVTSCSACQEKFQELHQVSKSQAKVSESLIQRICKQTASVFKLKENMEINKINPATLQPVSLINSMRTLIEALIAKVA</sequence>
<evidence type="ECO:0000256" key="1">
    <source>
        <dbReference type="ARBA" id="ARBA00022723"/>
    </source>
</evidence>
<dbReference type="GO" id="GO:0008270">
    <property type="term" value="F:zinc ion binding"/>
    <property type="evidence" value="ECO:0007669"/>
    <property type="project" value="UniProtKB-KW"/>
</dbReference>
<dbReference type="EMBL" id="CARXXK010000003">
    <property type="protein sequence ID" value="CAI6360739.1"/>
    <property type="molecule type" value="Genomic_DNA"/>
</dbReference>
<evidence type="ECO:0000256" key="3">
    <source>
        <dbReference type="ARBA" id="ARBA00022833"/>
    </source>
</evidence>
<dbReference type="SMART" id="SM00692">
    <property type="entry name" value="DM3"/>
    <property type="match status" value="3"/>
</dbReference>
<evidence type="ECO:0000313" key="7">
    <source>
        <dbReference type="EMBL" id="CAI6360739.1"/>
    </source>
</evidence>
<evidence type="ECO:0000256" key="4">
    <source>
        <dbReference type="ARBA" id="ARBA00023125"/>
    </source>
</evidence>
<evidence type="ECO:0000256" key="5">
    <source>
        <dbReference type="PROSITE-ProRule" id="PRU00309"/>
    </source>
</evidence>
<organism evidence="7 8">
    <name type="scientific">Macrosiphum euphorbiae</name>
    <name type="common">potato aphid</name>
    <dbReference type="NCBI Taxonomy" id="13131"/>
    <lineage>
        <taxon>Eukaryota</taxon>
        <taxon>Metazoa</taxon>
        <taxon>Ecdysozoa</taxon>
        <taxon>Arthropoda</taxon>
        <taxon>Hexapoda</taxon>
        <taxon>Insecta</taxon>
        <taxon>Pterygota</taxon>
        <taxon>Neoptera</taxon>
        <taxon>Paraneoptera</taxon>
        <taxon>Hemiptera</taxon>
        <taxon>Sternorrhyncha</taxon>
        <taxon>Aphidomorpha</taxon>
        <taxon>Aphidoidea</taxon>
        <taxon>Aphididae</taxon>
        <taxon>Macrosiphini</taxon>
        <taxon>Macrosiphum</taxon>
    </lineage>
</organism>
<evidence type="ECO:0000256" key="2">
    <source>
        <dbReference type="ARBA" id="ARBA00022771"/>
    </source>
</evidence>
<dbReference type="PROSITE" id="PS50950">
    <property type="entry name" value="ZF_THAP"/>
    <property type="match status" value="3"/>
</dbReference>
<dbReference type="Pfam" id="PF05485">
    <property type="entry name" value="THAP"/>
    <property type="match status" value="3"/>
</dbReference>
<dbReference type="AlphaFoldDB" id="A0AAV0WXA9"/>
<dbReference type="SUPFAM" id="SSF57716">
    <property type="entry name" value="Glucocorticoid receptor-like (DNA-binding domain)"/>
    <property type="match status" value="3"/>
</dbReference>
<dbReference type="Proteomes" id="UP001160148">
    <property type="component" value="Unassembled WGS sequence"/>
</dbReference>
<keyword evidence="3" id="KW-0862">Zinc</keyword>
<proteinExistence type="predicted"/>
<name>A0AAV0WXA9_9HEMI</name>
<dbReference type="GO" id="GO:0043565">
    <property type="term" value="F:sequence-specific DNA binding"/>
    <property type="evidence" value="ECO:0007669"/>
    <property type="project" value="InterPro"/>
</dbReference>
<dbReference type="SMART" id="SM00980">
    <property type="entry name" value="THAP"/>
    <property type="match status" value="5"/>
</dbReference>
<evidence type="ECO:0000313" key="8">
    <source>
        <dbReference type="Proteomes" id="UP001160148"/>
    </source>
</evidence>
<accession>A0AAV0WXA9</accession>
<dbReference type="InterPro" id="IPR026516">
    <property type="entry name" value="THAP1/10"/>
</dbReference>
<reference evidence="7 8" key="1">
    <citation type="submission" date="2023-01" db="EMBL/GenBank/DDBJ databases">
        <authorList>
            <person name="Whitehead M."/>
        </authorList>
    </citation>
    <scope>NUCLEOTIDE SEQUENCE [LARGE SCALE GENOMIC DNA]</scope>
</reference>
<dbReference type="PANTHER" id="PTHR46600">
    <property type="entry name" value="THAP DOMAIN-CONTAINING"/>
    <property type="match status" value="1"/>
</dbReference>
<keyword evidence="2 5" id="KW-0863">Zinc-finger</keyword>
<protein>
    <recommendedName>
        <fullName evidence="6">THAP-type domain-containing protein</fullName>
    </recommendedName>
</protein>
<comment type="caution">
    <text evidence="7">The sequence shown here is derived from an EMBL/GenBank/DDBJ whole genome shotgun (WGS) entry which is preliminary data.</text>
</comment>
<dbReference type="Gene3D" id="6.20.210.20">
    <property type="entry name" value="THAP domain"/>
    <property type="match status" value="2"/>
</dbReference>
<feature type="domain" description="THAP-type" evidence="6">
    <location>
        <begin position="263"/>
        <end position="344"/>
    </location>
</feature>
<keyword evidence="1" id="KW-0479">Metal-binding</keyword>
<feature type="domain" description="THAP-type" evidence="6">
    <location>
        <begin position="517"/>
        <end position="597"/>
    </location>
</feature>
<dbReference type="PANTHER" id="PTHR46600:SF11">
    <property type="entry name" value="THAP DOMAIN-CONTAINING PROTEIN 10"/>
    <property type="match status" value="1"/>
</dbReference>
<dbReference type="InterPro" id="IPR038441">
    <property type="entry name" value="THAP_Znf_sf"/>
</dbReference>
<keyword evidence="8" id="KW-1185">Reference proteome</keyword>
<evidence type="ECO:0000259" key="6">
    <source>
        <dbReference type="PROSITE" id="PS50950"/>
    </source>
</evidence>
<feature type="domain" description="THAP-type" evidence="6">
    <location>
        <begin position="1"/>
        <end position="78"/>
    </location>
</feature>
<dbReference type="InterPro" id="IPR006612">
    <property type="entry name" value="THAP_Znf"/>
</dbReference>